<feature type="transmembrane region" description="Helical" evidence="7">
    <location>
        <begin position="375"/>
        <end position="398"/>
    </location>
</feature>
<keyword evidence="7" id="KW-0458">Lysosome</keyword>
<feature type="transmembrane region" description="Helical" evidence="7">
    <location>
        <begin position="218"/>
        <end position="236"/>
    </location>
</feature>
<proteinExistence type="inferred from homology"/>
<feature type="transmembrane region" description="Helical" evidence="7">
    <location>
        <begin position="322"/>
        <end position="337"/>
    </location>
</feature>
<organism evidence="9 10">
    <name type="scientific">Anopheles arabiensis</name>
    <name type="common">Mosquito</name>
    <dbReference type="NCBI Taxonomy" id="7173"/>
    <lineage>
        <taxon>Eukaryota</taxon>
        <taxon>Metazoa</taxon>
        <taxon>Ecdysozoa</taxon>
        <taxon>Arthropoda</taxon>
        <taxon>Hexapoda</taxon>
        <taxon>Insecta</taxon>
        <taxon>Pterygota</taxon>
        <taxon>Neoptera</taxon>
        <taxon>Endopterygota</taxon>
        <taxon>Diptera</taxon>
        <taxon>Nematocera</taxon>
        <taxon>Culicoidea</taxon>
        <taxon>Culicidae</taxon>
        <taxon>Anophelinae</taxon>
        <taxon>Anopheles</taxon>
    </lineage>
</organism>
<dbReference type="CTD" id="1201"/>
<dbReference type="EMBL" id="APCN01002733">
    <property type="status" value="NOT_ANNOTATED_CDS"/>
    <property type="molecule type" value="Genomic_DNA"/>
</dbReference>
<dbReference type="Gene3D" id="1.20.1250.20">
    <property type="entry name" value="MFS general substrate transporter like domains"/>
    <property type="match status" value="1"/>
</dbReference>
<dbReference type="EnsemblMetazoa" id="AARA009850-RA">
    <property type="protein sequence ID" value="AARA009850-PA"/>
    <property type="gene ID" value="AARA009850"/>
</dbReference>
<dbReference type="GO" id="GO:0051453">
    <property type="term" value="P:regulation of intracellular pH"/>
    <property type="evidence" value="ECO:0007669"/>
    <property type="project" value="TreeGrafter"/>
</dbReference>
<keyword evidence="10" id="KW-1185">Reference proteome</keyword>
<dbReference type="Proteomes" id="UP000075840">
    <property type="component" value="Unassembled WGS sequence"/>
</dbReference>
<feature type="transmembrane region" description="Helical" evidence="7">
    <location>
        <begin position="131"/>
        <end position="150"/>
    </location>
</feature>
<dbReference type="GeneID" id="120896250"/>
<feature type="transmembrane region" description="Helical" evidence="7">
    <location>
        <begin position="35"/>
        <end position="55"/>
    </location>
</feature>
<feature type="transmembrane region" description="Helical" evidence="7">
    <location>
        <begin position="410"/>
        <end position="432"/>
    </location>
</feature>
<dbReference type="AlphaFoldDB" id="A0A182I8E0"/>
<dbReference type="FunFam" id="1.20.1250.20:FF:000427">
    <property type="entry name" value="Battenin"/>
    <property type="match status" value="1"/>
</dbReference>
<dbReference type="InterPro" id="IPR003492">
    <property type="entry name" value="Battenin_disease_Cln3"/>
</dbReference>
<dbReference type="KEGG" id="aara:120896250"/>
<dbReference type="SUPFAM" id="SSF103473">
    <property type="entry name" value="MFS general substrate transporter"/>
    <property type="match status" value="1"/>
</dbReference>
<reference evidence="9" key="1">
    <citation type="submission" date="2022-08" db="UniProtKB">
        <authorList>
            <consortium name="EnsemblMetazoa"/>
        </authorList>
    </citation>
    <scope>IDENTIFICATION</scope>
    <source>
        <strain evidence="9">Dongola</strain>
    </source>
</reference>
<comment type="similarity">
    <text evidence="2 7">Belongs to the battenin family.</text>
</comment>
<keyword evidence="4 7" id="KW-0812">Transmembrane</keyword>
<keyword evidence="3" id="KW-0813">Transport</keyword>
<dbReference type="Pfam" id="PF02487">
    <property type="entry name" value="CLN3"/>
    <property type="match status" value="1"/>
</dbReference>
<feature type="transmembrane region" description="Helical" evidence="7">
    <location>
        <begin position="156"/>
        <end position="180"/>
    </location>
</feature>
<evidence type="ECO:0000256" key="3">
    <source>
        <dbReference type="ARBA" id="ARBA00022448"/>
    </source>
</evidence>
<dbReference type="PANTHER" id="PTHR10981:SF0">
    <property type="entry name" value="BATTENIN"/>
    <property type="match status" value="1"/>
</dbReference>
<evidence type="ECO:0000256" key="2">
    <source>
        <dbReference type="ARBA" id="ARBA00007467"/>
    </source>
</evidence>
<feature type="region of interest" description="Disordered" evidence="8">
    <location>
        <begin position="1"/>
        <end position="26"/>
    </location>
</feature>
<keyword evidence="5 7" id="KW-1133">Transmembrane helix</keyword>
<sequence length="448" mass="49347">MTDIGEATSPSVVPLTENDPDQAPPKDKGLWRDLVAYWILGLCNNYGYVVMLTAAHDILKELEGGDGHAKSASPLDGYDVANTTARADDVTFGYEARPCNKLSTGAILLADILPALAVKSIASFLPLAKHVRIFLCVAAAAAGFLLTAFATVEWVLFVGVIATSFSSGLGEATFLAYATYFNKNVISTWSSGTGGAGIAGSLSYTGLTGLGLTPKTTILIMLVVPGLEAAAFWLLLRHKDTDKPADISEQEAGNEKPEEIDYNTLPEDERPLENWNQRLRYIPSLFIFMIPLILVYLLEYYINQGLFELVYFPGIWLSQSAQYRWYQVIYQIGVFISRSSVNLIQFRQVWIMAVFQFLNVVYFTFEAVYYFTPSIWIIFVLILWEGLLGGGGYVNTFYRIQTDVPAARREYAMMVTSISDSVGIALAGIAAIPSHNAICDLPVPDRLL</sequence>
<evidence type="ECO:0000256" key="7">
    <source>
        <dbReference type="RuleBase" id="RU361113"/>
    </source>
</evidence>
<keyword evidence="6 7" id="KW-0472">Membrane</keyword>
<comment type="subcellular location">
    <subcellularLocation>
        <location evidence="1">Endomembrane system</location>
        <topology evidence="1">Multi-pass membrane protein</topology>
    </subcellularLocation>
    <subcellularLocation>
        <location evidence="7">Lysosome membrane</location>
        <topology evidence="7">Multi-pass membrane protein</topology>
    </subcellularLocation>
</comment>
<dbReference type="GO" id="GO:0005765">
    <property type="term" value="C:lysosomal membrane"/>
    <property type="evidence" value="ECO:0007669"/>
    <property type="project" value="UniProtKB-SubCell"/>
</dbReference>
<dbReference type="GO" id="GO:0012505">
    <property type="term" value="C:endomembrane system"/>
    <property type="evidence" value="ECO:0007669"/>
    <property type="project" value="UniProtKB-SubCell"/>
</dbReference>
<evidence type="ECO:0000256" key="1">
    <source>
        <dbReference type="ARBA" id="ARBA00004127"/>
    </source>
</evidence>
<dbReference type="EMBL" id="APCN01002734">
    <property type="status" value="NOT_ANNOTATED_CDS"/>
    <property type="molecule type" value="Genomic_DNA"/>
</dbReference>
<evidence type="ECO:0000256" key="5">
    <source>
        <dbReference type="ARBA" id="ARBA00022989"/>
    </source>
</evidence>
<name>A0A182I8E0_ANOAR</name>
<protein>
    <recommendedName>
        <fullName evidence="7">Battenin</fullName>
    </recommendedName>
</protein>
<dbReference type="GO" id="GO:0007040">
    <property type="term" value="P:lysosome organization"/>
    <property type="evidence" value="ECO:0007669"/>
    <property type="project" value="TreeGrafter"/>
</dbReference>
<feature type="transmembrane region" description="Helical" evidence="7">
    <location>
        <begin position="192"/>
        <end position="212"/>
    </location>
</feature>
<feature type="transmembrane region" description="Helical" evidence="7">
    <location>
        <begin position="349"/>
        <end position="369"/>
    </location>
</feature>
<evidence type="ECO:0000313" key="10">
    <source>
        <dbReference type="Proteomes" id="UP000075840"/>
    </source>
</evidence>
<dbReference type="RefSeq" id="XP_040156169.1">
    <property type="nucleotide sequence ID" value="XM_040300235.1"/>
</dbReference>
<accession>A0A182I8E0</accession>
<feature type="transmembrane region" description="Helical" evidence="7">
    <location>
        <begin position="281"/>
        <end position="302"/>
    </location>
</feature>
<evidence type="ECO:0000313" key="9">
    <source>
        <dbReference type="EnsemblMetazoa" id="AARA009850-PA"/>
    </source>
</evidence>
<dbReference type="VEuPathDB" id="VectorBase:AARA21_009560"/>
<dbReference type="InterPro" id="IPR036259">
    <property type="entry name" value="MFS_trans_sf"/>
</dbReference>
<dbReference type="VEuPathDB" id="VectorBase:AARA009850"/>
<evidence type="ECO:0000256" key="4">
    <source>
        <dbReference type="ARBA" id="ARBA00022692"/>
    </source>
</evidence>
<dbReference type="PRINTS" id="PR01315">
    <property type="entry name" value="BATTENIN"/>
</dbReference>
<dbReference type="PIRSF" id="PIRSF015974">
    <property type="entry name" value="CLN3_BTN1"/>
    <property type="match status" value="1"/>
</dbReference>
<dbReference type="PANTHER" id="PTHR10981">
    <property type="entry name" value="BATTENIN"/>
    <property type="match status" value="1"/>
</dbReference>
<evidence type="ECO:0000256" key="6">
    <source>
        <dbReference type="ARBA" id="ARBA00023136"/>
    </source>
</evidence>
<evidence type="ECO:0000256" key="8">
    <source>
        <dbReference type="SAM" id="MobiDB-lite"/>
    </source>
</evidence>
<dbReference type="InterPro" id="IPR018460">
    <property type="entry name" value="Battenin_disease_Cln3_subgr"/>
</dbReference>